<evidence type="ECO:0000313" key="1">
    <source>
        <dbReference type="EMBL" id="OUP61683.1"/>
    </source>
</evidence>
<dbReference type="Proteomes" id="UP000195447">
    <property type="component" value="Unassembled WGS sequence"/>
</dbReference>
<sequence length="167" mass="19454">MDFIRSCHCDGGLMITNLYYKEIKSETIQIILQTRDGIHFEEIELADEDFSFNAYENKLYIDLSPYGINDICSCKKLHKIIVRYTAGYELLPQCLVPVFCDYLQHLIAYNQCDCNCDTCEDETENKAPVEPDTIEEYIQRTLLIAYQRQLETISLCGRSYRFLGMVV</sequence>
<protein>
    <submittedName>
        <fullName evidence="1">Uncharacterized protein</fullName>
    </submittedName>
</protein>
<accession>A0A1Y4LYL6</accession>
<proteinExistence type="predicted"/>
<comment type="caution">
    <text evidence="1">The sequence shown here is derived from an EMBL/GenBank/DDBJ whole genome shotgun (WGS) entry which is preliminary data.</text>
</comment>
<organism evidence="1 2">
    <name type="scientific">Faecalitalea cylindroides</name>
    <dbReference type="NCBI Taxonomy" id="39483"/>
    <lineage>
        <taxon>Bacteria</taxon>
        <taxon>Bacillati</taxon>
        <taxon>Bacillota</taxon>
        <taxon>Erysipelotrichia</taxon>
        <taxon>Erysipelotrichales</taxon>
        <taxon>Erysipelotrichaceae</taxon>
        <taxon>Faecalitalea</taxon>
    </lineage>
</organism>
<evidence type="ECO:0000313" key="2">
    <source>
        <dbReference type="Proteomes" id="UP000195447"/>
    </source>
</evidence>
<keyword evidence="2" id="KW-1185">Reference proteome</keyword>
<dbReference type="RefSeq" id="WP_087158125.1">
    <property type="nucleotide sequence ID" value="NZ_NFKM01000002.1"/>
</dbReference>
<gene>
    <name evidence="1" type="ORF">B5F14_01635</name>
</gene>
<reference evidence="2" key="1">
    <citation type="submission" date="2017-04" db="EMBL/GenBank/DDBJ databases">
        <title>Function of individual gut microbiota members based on whole genome sequencing of pure cultures obtained from chicken caecum.</title>
        <authorList>
            <person name="Medvecky M."/>
            <person name="Cejkova D."/>
            <person name="Polansky O."/>
            <person name="Karasova D."/>
            <person name="Kubasova T."/>
            <person name="Cizek A."/>
            <person name="Rychlik I."/>
        </authorList>
    </citation>
    <scope>NUCLEOTIDE SEQUENCE [LARGE SCALE GENOMIC DNA]</scope>
    <source>
        <strain evidence="2">An178</strain>
    </source>
</reference>
<dbReference type="EMBL" id="NFKM01000002">
    <property type="protein sequence ID" value="OUP61683.1"/>
    <property type="molecule type" value="Genomic_DNA"/>
</dbReference>
<name>A0A1Y4LYL6_9FIRM</name>
<dbReference type="AlphaFoldDB" id="A0A1Y4LYL6"/>